<feature type="compositionally biased region" description="Polar residues" evidence="1">
    <location>
        <begin position="1"/>
        <end position="12"/>
    </location>
</feature>
<sequence length="457" mass="51882">MQRTTDSHNSPFAFQGRGHYGRGRATRRPFDQERISNFTEPFQTTTPPTARQSNIAYNSNGHQRNKPGPSTRSRGRSSWRGRFSSTKPDYGPPLVTGPDRPSTSRPTRGLDKGASRGDSSDLTESIEARFRQLSLISRLDSTQDLVESLTQKDIQDEYFVHLGNKVTEYRQKYGDEDCPAPTNPNAASRTPQRSLLEDLVGCFRKLREGLTSSRRVDALTIRAYEQSMEICILAHSDGELLKTVRQLLEYLYPTCRQDHPILDLSRRPEMWVYYQLFLVGQKVKRLDAADWRIASTKTTMARTSPKLLDLHATVMISYLALKRGNEDGSLPADDPYVIFLSGCLSILRSDHLLCRLATLTPCNSYVQALFAPILRWCRAQVLATISRAYYSLPLAQVYHILGEPRSDELSGLLQRTETPLWSETLERDDKSQQILLPDKAGGTSDHMVWFRKPPVRK</sequence>
<gene>
    <name evidence="2" type="ORF">IWQ62_005723</name>
</gene>
<proteinExistence type="predicted"/>
<accession>A0A9W8AJF8</accession>
<evidence type="ECO:0000256" key="1">
    <source>
        <dbReference type="SAM" id="MobiDB-lite"/>
    </source>
</evidence>
<feature type="compositionally biased region" description="Low complexity" evidence="1">
    <location>
        <begin position="38"/>
        <end position="49"/>
    </location>
</feature>
<evidence type="ECO:0000313" key="3">
    <source>
        <dbReference type="Proteomes" id="UP001150925"/>
    </source>
</evidence>
<feature type="region of interest" description="Disordered" evidence="1">
    <location>
        <begin position="1"/>
        <end position="123"/>
    </location>
</feature>
<dbReference type="Gene3D" id="1.25.40.990">
    <property type="match status" value="1"/>
</dbReference>
<dbReference type="Proteomes" id="UP001150925">
    <property type="component" value="Unassembled WGS sequence"/>
</dbReference>
<feature type="compositionally biased region" description="Polar residues" evidence="1">
    <location>
        <begin position="50"/>
        <end position="62"/>
    </location>
</feature>
<dbReference type="EMBL" id="JANBPY010002535">
    <property type="protein sequence ID" value="KAJ1954594.1"/>
    <property type="molecule type" value="Genomic_DNA"/>
</dbReference>
<reference evidence="2" key="1">
    <citation type="submission" date="2022-07" db="EMBL/GenBank/DDBJ databases">
        <title>Phylogenomic reconstructions and comparative analyses of Kickxellomycotina fungi.</title>
        <authorList>
            <person name="Reynolds N.K."/>
            <person name="Stajich J.E."/>
            <person name="Barry K."/>
            <person name="Grigoriev I.V."/>
            <person name="Crous P."/>
            <person name="Smith M.E."/>
        </authorList>
    </citation>
    <scope>NUCLEOTIDE SEQUENCE</scope>
    <source>
        <strain evidence="2">RSA 1196</strain>
    </source>
</reference>
<keyword evidence="3" id="KW-1185">Reference proteome</keyword>
<feature type="compositionally biased region" description="Basic and acidic residues" evidence="1">
    <location>
        <begin position="108"/>
        <end position="119"/>
    </location>
</feature>
<protein>
    <submittedName>
        <fullName evidence="2">Uncharacterized protein</fullName>
    </submittedName>
</protein>
<comment type="caution">
    <text evidence="2">The sequence shown here is derived from an EMBL/GenBank/DDBJ whole genome shotgun (WGS) entry which is preliminary data.</text>
</comment>
<organism evidence="2 3">
    <name type="scientific">Dispira parvispora</name>
    <dbReference type="NCBI Taxonomy" id="1520584"/>
    <lineage>
        <taxon>Eukaryota</taxon>
        <taxon>Fungi</taxon>
        <taxon>Fungi incertae sedis</taxon>
        <taxon>Zoopagomycota</taxon>
        <taxon>Kickxellomycotina</taxon>
        <taxon>Dimargaritomycetes</taxon>
        <taxon>Dimargaritales</taxon>
        <taxon>Dimargaritaceae</taxon>
        <taxon>Dispira</taxon>
    </lineage>
</organism>
<dbReference type="PANTHER" id="PTHR39398">
    <property type="entry name" value="YALI0F14311P"/>
    <property type="match status" value="1"/>
</dbReference>
<dbReference type="PANTHER" id="PTHR39398:SF1">
    <property type="entry name" value="CSN8_PSMD8_EIF3K DOMAIN-CONTAINING PROTEIN"/>
    <property type="match status" value="1"/>
</dbReference>
<dbReference type="AlphaFoldDB" id="A0A9W8AJF8"/>
<name>A0A9W8AJF8_9FUNG</name>
<dbReference type="OrthoDB" id="5599260at2759"/>
<evidence type="ECO:0000313" key="2">
    <source>
        <dbReference type="EMBL" id="KAJ1954594.1"/>
    </source>
</evidence>